<dbReference type="GO" id="GO:0003700">
    <property type="term" value="F:DNA-binding transcription factor activity"/>
    <property type="evidence" value="ECO:0007669"/>
    <property type="project" value="TreeGrafter"/>
</dbReference>
<dbReference type="SUPFAM" id="SSF47413">
    <property type="entry name" value="lambda repressor-like DNA-binding domains"/>
    <property type="match status" value="1"/>
</dbReference>
<dbReference type="Gene3D" id="3.40.50.2300">
    <property type="match status" value="2"/>
</dbReference>
<evidence type="ECO:0000256" key="1">
    <source>
        <dbReference type="SAM" id="MobiDB-lite"/>
    </source>
</evidence>
<feature type="region of interest" description="Disordered" evidence="1">
    <location>
        <begin position="330"/>
        <end position="351"/>
    </location>
</feature>
<dbReference type="Gene3D" id="1.10.260.40">
    <property type="entry name" value="lambda repressor-like DNA-binding domains"/>
    <property type="match status" value="1"/>
</dbReference>
<dbReference type="InterPro" id="IPR046335">
    <property type="entry name" value="LacI/GalR-like_sensor"/>
</dbReference>
<dbReference type="AlphaFoldDB" id="A0A5P2WBN2"/>
<organism evidence="2 3">
    <name type="scientific">Streptomyces nodosus</name>
    <dbReference type="NCBI Taxonomy" id="40318"/>
    <lineage>
        <taxon>Bacteria</taxon>
        <taxon>Bacillati</taxon>
        <taxon>Actinomycetota</taxon>
        <taxon>Actinomycetes</taxon>
        <taxon>Kitasatosporales</taxon>
        <taxon>Streptomycetaceae</taxon>
        <taxon>Streptomyces</taxon>
    </lineage>
</organism>
<dbReference type="OrthoDB" id="1938857at2"/>
<dbReference type="InterPro" id="IPR028082">
    <property type="entry name" value="Peripla_BP_I"/>
</dbReference>
<dbReference type="EMBL" id="CP023747">
    <property type="protein sequence ID" value="QEV42231.1"/>
    <property type="molecule type" value="Genomic_DNA"/>
</dbReference>
<dbReference type="CDD" id="cd01392">
    <property type="entry name" value="HTH_LacI"/>
    <property type="match status" value="1"/>
</dbReference>
<dbReference type="InterPro" id="IPR000843">
    <property type="entry name" value="HTH_LacI"/>
</dbReference>
<dbReference type="PANTHER" id="PTHR30146">
    <property type="entry name" value="LACI-RELATED TRANSCRIPTIONAL REPRESSOR"/>
    <property type="match status" value="1"/>
</dbReference>
<feature type="compositionally biased region" description="Pro residues" evidence="1">
    <location>
        <begin position="342"/>
        <end position="351"/>
    </location>
</feature>
<dbReference type="PANTHER" id="PTHR30146:SF155">
    <property type="entry name" value="ALANINE RACEMASE"/>
    <property type="match status" value="1"/>
</dbReference>
<reference evidence="2 3" key="1">
    <citation type="submission" date="2017-09" db="EMBL/GenBank/DDBJ databases">
        <title>Streptomyces genome completion.</title>
        <authorList>
            <person name="Lee N."/>
            <person name="Cho B.-K."/>
        </authorList>
    </citation>
    <scope>NUCLEOTIDE SEQUENCE [LARGE SCALE GENOMIC DNA]</scope>
    <source>
        <strain evidence="2 3">ATCC 14899</strain>
    </source>
</reference>
<dbReference type="SMART" id="SM00354">
    <property type="entry name" value="HTH_LACI"/>
    <property type="match status" value="1"/>
</dbReference>
<dbReference type="Pfam" id="PF00356">
    <property type="entry name" value="LacI"/>
    <property type="match status" value="1"/>
</dbReference>
<sequence>MTKRRPTIADIARRAGVSKGAVSYALNDRPGVSPVTRAEIKKIAREIGWRPNSAARALTRARADAVGLVLSRPARVLGSEPFFMELISGMEDELAARGKALTLQVVGDPAQEIEIYGRWWGEGRVDGVFLTDLRAPDPRIELMGELGLPAVVVGHPSGAGDLPAVWSDDAAALGETLRYLSALGHRSIARVAGLPELDHTGRRDRAHLRVCAELGLDEPILVHTDYSGEAGAQAVRGLLIGPRRPTAIVFDNDIMAVAGLSVAQELGVDVPGELSLVAWDDSQLTQVVRPPLTALNRDIPAYGTHAARTLLTLIEEGCAESVEDTPARLIPRGSTARAHIPSTPPPGANDS</sequence>
<dbReference type="InterPro" id="IPR010982">
    <property type="entry name" value="Lambda_DNA-bd_dom_sf"/>
</dbReference>
<dbReference type="PROSITE" id="PS50932">
    <property type="entry name" value="HTH_LACI_2"/>
    <property type="match status" value="1"/>
</dbReference>
<protein>
    <submittedName>
        <fullName evidence="2">LacI family transcriptional regulator</fullName>
    </submittedName>
</protein>
<dbReference type="RefSeq" id="WP_052454375.1">
    <property type="nucleotide sequence ID" value="NZ_CP009313.1"/>
</dbReference>
<dbReference type="CDD" id="cd06267">
    <property type="entry name" value="PBP1_LacI_sugar_binding-like"/>
    <property type="match status" value="1"/>
</dbReference>
<dbReference type="SUPFAM" id="SSF53822">
    <property type="entry name" value="Periplasmic binding protein-like I"/>
    <property type="match status" value="1"/>
</dbReference>
<dbReference type="Proteomes" id="UP000325763">
    <property type="component" value="Chromosome"/>
</dbReference>
<name>A0A5P2WBN2_9ACTN</name>
<dbReference type="PROSITE" id="PS00356">
    <property type="entry name" value="HTH_LACI_1"/>
    <property type="match status" value="1"/>
</dbReference>
<evidence type="ECO:0000313" key="2">
    <source>
        <dbReference type="EMBL" id="QEV42231.1"/>
    </source>
</evidence>
<proteinExistence type="predicted"/>
<dbReference type="Pfam" id="PF13377">
    <property type="entry name" value="Peripla_BP_3"/>
    <property type="match status" value="1"/>
</dbReference>
<accession>A0A5P2WBN2</accession>
<evidence type="ECO:0000313" key="3">
    <source>
        <dbReference type="Proteomes" id="UP000325763"/>
    </source>
</evidence>
<dbReference type="KEGG" id="snq:CP978_30020"/>
<gene>
    <name evidence="2" type="ORF">CP978_30020</name>
</gene>
<dbReference type="GO" id="GO:0000976">
    <property type="term" value="F:transcription cis-regulatory region binding"/>
    <property type="evidence" value="ECO:0007669"/>
    <property type="project" value="TreeGrafter"/>
</dbReference>